<gene>
    <name evidence="2" type="ORF">ECRASSUSDP1_LOCUS2286</name>
</gene>
<proteinExistence type="predicted"/>
<organism evidence="2 3">
    <name type="scientific">Euplotes crassus</name>
    <dbReference type="NCBI Taxonomy" id="5936"/>
    <lineage>
        <taxon>Eukaryota</taxon>
        <taxon>Sar</taxon>
        <taxon>Alveolata</taxon>
        <taxon>Ciliophora</taxon>
        <taxon>Intramacronucleata</taxon>
        <taxon>Spirotrichea</taxon>
        <taxon>Hypotrichia</taxon>
        <taxon>Euplotida</taxon>
        <taxon>Euplotidae</taxon>
        <taxon>Moneuplotes</taxon>
    </lineage>
</organism>
<feature type="compositionally biased region" description="Polar residues" evidence="1">
    <location>
        <begin position="188"/>
        <end position="197"/>
    </location>
</feature>
<protein>
    <submittedName>
        <fullName evidence="2">Uncharacterized protein</fullName>
    </submittedName>
</protein>
<evidence type="ECO:0000256" key="1">
    <source>
        <dbReference type="SAM" id="MobiDB-lite"/>
    </source>
</evidence>
<dbReference type="AlphaFoldDB" id="A0AAD1X6U0"/>
<dbReference type="EMBL" id="CAMPGE010002176">
    <property type="protein sequence ID" value="CAI2360977.1"/>
    <property type="molecule type" value="Genomic_DNA"/>
</dbReference>
<feature type="region of interest" description="Disordered" evidence="1">
    <location>
        <begin position="130"/>
        <end position="170"/>
    </location>
</feature>
<feature type="region of interest" description="Disordered" evidence="1">
    <location>
        <begin position="188"/>
        <end position="262"/>
    </location>
</feature>
<feature type="compositionally biased region" description="Polar residues" evidence="1">
    <location>
        <begin position="321"/>
        <end position="335"/>
    </location>
</feature>
<feature type="compositionally biased region" description="Basic and acidic residues" evidence="1">
    <location>
        <begin position="137"/>
        <end position="152"/>
    </location>
</feature>
<keyword evidence="3" id="KW-1185">Reference proteome</keyword>
<accession>A0AAD1X6U0</accession>
<feature type="compositionally biased region" description="Basic and acidic residues" evidence="1">
    <location>
        <begin position="391"/>
        <end position="403"/>
    </location>
</feature>
<feature type="region of interest" description="Disordered" evidence="1">
    <location>
        <begin position="378"/>
        <end position="404"/>
    </location>
</feature>
<sequence>MSVYSGFGTRSQETSYNAFLFRLLHACQSKVKQCLLIIDQLGKMTNHKYATIEKLAFQDNFQVLFMKLYTKVADLEQVKYLPPKFSLSVKDLCLFLNTSLSEKPKDDLSEILEGQSMEIISQASMAFDHQVSELEEQTNRQKSYESKIEPSFERTSQIPSKISKNKPNLGKKTKLKFPFLTNLSKSFDKSCPNSPKSPSHPAEPSSNFEPQKPEICSNSKNTQKSQISQKSSKSVSTDPLENPRITKPKKFKNPSKMLSCKDRMRNTANVFYRITEEDNESNEEVEAKSSHKAKAPKSTHITPKASLRSYSNQGGDVGGTKSMQNELDTIDNDPNTPLYYEKDQNQDYINQNIKLSRKINKKRDKDALDLINGYNEMKKSSDSSSVMKKTIHSEKSSYKDKKNASNSIEANDFQLMKNKELSERLTTIDKLNKTSYGKKFLDIKHFEGRKRSYPKPSKLFNDSTISQNSSNQESSFRKPRLPNHITNEYNDGYQKCSPKIIFSNSPNRPFKDLHQTGSSLSSLNPLPQQTKYKNFKGFSPARPAAKQGMNTLTRMFIHKKKKTSWAFGFI</sequence>
<feature type="compositionally biased region" description="Polar residues" evidence="1">
    <location>
        <begin position="460"/>
        <end position="474"/>
    </location>
</feature>
<comment type="caution">
    <text evidence="2">The sequence shown here is derived from an EMBL/GenBank/DDBJ whole genome shotgun (WGS) entry which is preliminary data.</text>
</comment>
<feature type="compositionally biased region" description="Polar residues" evidence="1">
    <location>
        <begin position="153"/>
        <end position="166"/>
    </location>
</feature>
<feature type="region of interest" description="Disordered" evidence="1">
    <location>
        <begin position="451"/>
        <end position="485"/>
    </location>
</feature>
<evidence type="ECO:0000313" key="2">
    <source>
        <dbReference type="EMBL" id="CAI2360977.1"/>
    </source>
</evidence>
<feature type="compositionally biased region" description="Low complexity" evidence="1">
    <location>
        <begin position="217"/>
        <end position="237"/>
    </location>
</feature>
<evidence type="ECO:0000313" key="3">
    <source>
        <dbReference type="Proteomes" id="UP001295684"/>
    </source>
</evidence>
<reference evidence="2" key="1">
    <citation type="submission" date="2023-07" db="EMBL/GenBank/DDBJ databases">
        <authorList>
            <consortium name="AG Swart"/>
            <person name="Singh M."/>
            <person name="Singh A."/>
            <person name="Seah K."/>
            <person name="Emmerich C."/>
        </authorList>
    </citation>
    <scope>NUCLEOTIDE SEQUENCE</scope>
    <source>
        <strain evidence="2">DP1</strain>
    </source>
</reference>
<dbReference type="Proteomes" id="UP001295684">
    <property type="component" value="Unassembled WGS sequence"/>
</dbReference>
<name>A0AAD1X6U0_EUPCR</name>
<feature type="region of interest" description="Disordered" evidence="1">
    <location>
        <begin position="278"/>
        <end position="337"/>
    </location>
</feature>